<sequence length="72" mass="7693">MSGLIGGAVGAEARYSLDPTHSSQQYHRNAGPDKFMFPSLSSKSVVFGLSLSPDRLPPALQARRPYPAPPPN</sequence>
<organism evidence="2 3">
    <name type="scientific">Eumeta variegata</name>
    <name type="common">Bagworm moth</name>
    <name type="synonym">Eumeta japonica</name>
    <dbReference type="NCBI Taxonomy" id="151549"/>
    <lineage>
        <taxon>Eukaryota</taxon>
        <taxon>Metazoa</taxon>
        <taxon>Ecdysozoa</taxon>
        <taxon>Arthropoda</taxon>
        <taxon>Hexapoda</taxon>
        <taxon>Insecta</taxon>
        <taxon>Pterygota</taxon>
        <taxon>Neoptera</taxon>
        <taxon>Endopterygota</taxon>
        <taxon>Lepidoptera</taxon>
        <taxon>Glossata</taxon>
        <taxon>Ditrysia</taxon>
        <taxon>Tineoidea</taxon>
        <taxon>Psychidae</taxon>
        <taxon>Oiketicinae</taxon>
        <taxon>Eumeta</taxon>
    </lineage>
</organism>
<dbReference type="Proteomes" id="UP000299102">
    <property type="component" value="Unassembled WGS sequence"/>
</dbReference>
<name>A0A4C1UIC3_EUMVA</name>
<reference evidence="2 3" key="1">
    <citation type="journal article" date="2019" name="Commun. Biol.">
        <title>The bagworm genome reveals a unique fibroin gene that provides high tensile strength.</title>
        <authorList>
            <person name="Kono N."/>
            <person name="Nakamura H."/>
            <person name="Ohtoshi R."/>
            <person name="Tomita M."/>
            <person name="Numata K."/>
            <person name="Arakawa K."/>
        </authorList>
    </citation>
    <scope>NUCLEOTIDE SEQUENCE [LARGE SCALE GENOMIC DNA]</scope>
</reference>
<proteinExistence type="predicted"/>
<protein>
    <submittedName>
        <fullName evidence="2">Uncharacterized protein</fullName>
    </submittedName>
</protein>
<evidence type="ECO:0000313" key="3">
    <source>
        <dbReference type="Proteomes" id="UP000299102"/>
    </source>
</evidence>
<gene>
    <name evidence="2" type="ORF">EVAR_12174_1</name>
</gene>
<keyword evidence="3" id="KW-1185">Reference proteome</keyword>
<evidence type="ECO:0000313" key="2">
    <source>
        <dbReference type="EMBL" id="GBP25696.1"/>
    </source>
</evidence>
<dbReference type="EMBL" id="BGZK01000171">
    <property type="protein sequence ID" value="GBP25696.1"/>
    <property type="molecule type" value="Genomic_DNA"/>
</dbReference>
<accession>A0A4C1UIC3</accession>
<feature type="region of interest" description="Disordered" evidence="1">
    <location>
        <begin position="53"/>
        <end position="72"/>
    </location>
</feature>
<dbReference type="AlphaFoldDB" id="A0A4C1UIC3"/>
<comment type="caution">
    <text evidence="2">The sequence shown here is derived from an EMBL/GenBank/DDBJ whole genome shotgun (WGS) entry which is preliminary data.</text>
</comment>
<evidence type="ECO:0000256" key="1">
    <source>
        <dbReference type="SAM" id="MobiDB-lite"/>
    </source>
</evidence>